<dbReference type="Proteomes" id="UP000279833">
    <property type="component" value="Unassembled WGS sequence"/>
</dbReference>
<feature type="transmembrane region" description="Helical" evidence="1">
    <location>
        <begin position="43"/>
        <end position="60"/>
    </location>
</feature>
<dbReference type="GO" id="GO:0031210">
    <property type="term" value="F:phosphatidylcholine binding"/>
    <property type="evidence" value="ECO:0007669"/>
    <property type="project" value="TreeGrafter"/>
</dbReference>
<dbReference type="EMBL" id="UZAK01043465">
    <property type="protein sequence ID" value="VDP70849.1"/>
    <property type="molecule type" value="Genomic_DNA"/>
</dbReference>
<keyword evidence="1" id="KW-0472">Membrane</keyword>
<dbReference type="WBParaSite" id="SCUD_0001999901-mRNA-1">
    <property type="protein sequence ID" value="SCUD_0001999901-mRNA-1"/>
    <property type="gene ID" value="SCUD_0001999901"/>
</dbReference>
<dbReference type="PANTHER" id="PTHR10739">
    <property type="entry name" value="CYTIDYLYLTRANSFERASE"/>
    <property type="match status" value="1"/>
</dbReference>
<dbReference type="InterPro" id="IPR045049">
    <property type="entry name" value="Pcy1-like"/>
</dbReference>
<proteinExistence type="predicted"/>
<dbReference type="AlphaFoldDB" id="A0A183KY49"/>
<keyword evidence="3" id="KW-1185">Reference proteome</keyword>
<organism evidence="4">
    <name type="scientific">Schistosoma curassoni</name>
    <dbReference type="NCBI Taxonomy" id="6186"/>
    <lineage>
        <taxon>Eukaryota</taxon>
        <taxon>Metazoa</taxon>
        <taxon>Spiralia</taxon>
        <taxon>Lophotrochozoa</taxon>
        <taxon>Platyhelminthes</taxon>
        <taxon>Trematoda</taxon>
        <taxon>Digenea</taxon>
        <taxon>Strigeidida</taxon>
        <taxon>Schistosomatoidea</taxon>
        <taxon>Schistosomatidae</taxon>
        <taxon>Schistosoma</taxon>
    </lineage>
</organism>
<name>A0A183KY49_9TREM</name>
<reference evidence="2 3" key="2">
    <citation type="submission" date="2018-11" db="EMBL/GenBank/DDBJ databases">
        <authorList>
            <consortium name="Pathogen Informatics"/>
        </authorList>
    </citation>
    <scope>NUCLEOTIDE SEQUENCE [LARGE SCALE GENOMIC DNA]</scope>
    <source>
        <strain evidence="2">Dakar</strain>
        <strain evidence="3">Dakar, Senegal</strain>
    </source>
</reference>
<protein>
    <submittedName>
        <fullName evidence="4">LETM1 domain-containing protein</fullName>
    </submittedName>
</protein>
<dbReference type="STRING" id="6186.A0A183KY49"/>
<dbReference type="GO" id="GO:0004105">
    <property type="term" value="F:choline-phosphate cytidylyltransferase activity"/>
    <property type="evidence" value="ECO:0007669"/>
    <property type="project" value="InterPro"/>
</dbReference>
<evidence type="ECO:0000313" key="2">
    <source>
        <dbReference type="EMBL" id="VDP70849.1"/>
    </source>
</evidence>
<keyword evidence="1" id="KW-0812">Transmembrane</keyword>
<keyword evidence="1" id="KW-1133">Transmembrane helix</keyword>
<evidence type="ECO:0000256" key="1">
    <source>
        <dbReference type="SAM" id="Phobius"/>
    </source>
</evidence>
<gene>
    <name evidence="2" type="ORF">SCUD_LOCUS19994</name>
</gene>
<sequence length="99" mass="11656">MFLVTQRTEGISTTDVIGRIVRDYDVYLRRNIRRGLSRKDLNISYMKVSSFFILKFYFISSMCIHSIQFLIPIIPGIILTILFYFPSKIKCLCNMLNFS</sequence>
<reference evidence="4" key="1">
    <citation type="submission" date="2016-06" db="UniProtKB">
        <authorList>
            <consortium name="WormBaseParasite"/>
        </authorList>
    </citation>
    <scope>IDENTIFICATION</scope>
</reference>
<dbReference type="Gene3D" id="3.40.50.620">
    <property type="entry name" value="HUPs"/>
    <property type="match status" value="1"/>
</dbReference>
<evidence type="ECO:0000313" key="4">
    <source>
        <dbReference type="WBParaSite" id="SCUD_0001999901-mRNA-1"/>
    </source>
</evidence>
<feature type="transmembrane region" description="Helical" evidence="1">
    <location>
        <begin position="66"/>
        <end position="85"/>
    </location>
</feature>
<evidence type="ECO:0000313" key="3">
    <source>
        <dbReference type="Proteomes" id="UP000279833"/>
    </source>
</evidence>
<dbReference type="PANTHER" id="PTHR10739:SF13">
    <property type="entry name" value="CHOLINE-PHOSPHATE CYTIDYLYLTRANSFERASE"/>
    <property type="match status" value="1"/>
</dbReference>
<accession>A0A183KY49</accession>
<dbReference type="InterPro" id="IPR014729">
    <property type="entry name" value="Rossmann-like_a/b/a_fold"/>
</dbReference>